<organism evidence="5 6">
    <name type="scientific">Candidatus Copromonas faecavium</name>
    <name type="common">nom. illeg.</name>
    <dbReference type="NCBI Taxonomy" id="2840740"/>
    <lineage>
        <taxon>Bacteria</taxon>
        <taxon>Bacillati</taxon>
        <taxon>Bacillota</taxon>
        <taxon>Clostridia</taxon>
        <taxon>Lachnospirales</taxon>
        <taxon>Lachnospiraceae</taxon>
        <taxon>Candidatus Copromonas (nom. illeg.)</taxon>
    </lineage>
</organism>
<dbReference type="EMBL" id="DVGC01000025">
    <property type="protein sequence ID" value="HIR05165.1"/>
    <property type="molecule type" value="Genomic_DNA"/>
</dbReference>
<evidence type="ECO:0000256" key="1">
    <source>
        <dbReference type="ARBA" id="ARBA00023015"/>
    </source>
</evidence>
<dbReference type="Pfam" id="PF00392">
    <property type="entry name" value="GntR"/>
    <property type="match status" value="1"/>
</dbReference>
<dbReference type="InterPro" id="IPR036388">
    <property type="entry name" value="WH-like_DNA-bd_sf"/>
</dbReference>
<keyword evidence="3" id="KW-0804">Transcription</keyword>
<evidence type="ECO:0000259" key="4">
    <source>
        <dbReference type="PROSITE" id="PS50949"/>
    </source>
</evidence>
<feature type="domain" description="HTH gntR-type" evidence="4">
    <location>
        <begin position="12"/>
        <end position="80"/>
    </location>
</feature>
<dbReference type="InterPro" id="IPR011711">
    <property type="entry name" value="GntR_C"/>
</dbReference>
<dbReference type="PRINTS" id="PR00035">
    <property type="entry name" value="HTHGNTR"/>
</dbReference>
<gene>
    <name evidence="5" type="ORF">IAB28_04275</name>
</gene>
<dbReference type="SUPFAM" id="SSF48008">
    <property type="entry name" value="GntR ligand-binding domain-like"/>
    <property type="match status" value="1"/>
</dbReference>
<proteinExistence type="predicted"/>
<sequence>MAEFGVVKEKDRSLAEQVADKLSEMIQEQALAEGQKLPNEFELAELLNVGRGTIREAVKLLVSRNVLEIQRGRGTFVKQSPGVVDDPLGFSYMKDKFKLAQDLLEMRMLIEPQIAEMAAVRASDEDIADIRRLCDEVEKLILEGVPHLEKDVEFHARIASSTRNQVMPHIIPIINKGVSYFVEMTSYALDKETIETHRQITEAIEKHDPVAARTAMYQHLIYNRDKMLEKETLLTADREVKPETEQEWQQKTE</sequence>
<keyword evidence="1" id="KW-0805">Transcription regulation</keyword>
<dbReference type="GO" id="GO:0003700">
    <property type="term" value="F:DNA-binding transcription factor activity"/>
    <property type="evidence" value="ECO:0007669"/>
    <property type="project" value="InterPro"/>
</dbReference>
<accession>A0A9D1A460</accession>
<dbReference type="PROSITE" id="PS50949">
    <property type="entry name" value="HTH_GNTR"/>
    <property type="match status" value="1"/>
</dbReference>
<dbReference type="PANTHER" id="PTHR43537:SF5">
    <property type="entry name" value="UXU OPERON TRANSCRIPTIONAL REGULATOR"/>
    <property type="match status" value="1"/>
</dbReference>
<dbReference type="InterPro" id="IPR000524">
    <property type="entry name" value="Tscrpt_reg_HTH_GntR"/>
</dbReference>
<evidence type="ECO:0000313" key="6">
    <source>
        <dbReference type="Proteomes" id="UP000824250"/>
    </source>
</evidence>
<dbReference type="Gene3D" id="1.10.10.10">
    <property type="entry name" value="Winged helix-like DNA-binding domain superfamily/Winged helix DNA-binding domain"/>
    <property type="match status" value="1"/>
</dbReference>
<dbReference type="CDD" id="cd07377">
    <property type="entry name" value="WHTH_GntR"/>
    <property type="match status" value="1"/>
</dbReference>
<keyword evidence="2" id="KW-0238">DNA-binding</keyword>
<dbReference type="SUPFAM" id="SSF46785">
    <property type="entry name" value="Winged helix' DNA-binding domain"/>
    <property type="match status" value="1"/>
</dbReference>
<dbReference type="InterPro" id="IPR008920">
    <property type="entry name" value="TF_FadR/GntR_C"/>
</dbReference>
<comment type="caution">
    <text evidence="5">The sequence shown here is derived from an EMBL/GenBank/DDBJ whole genome shotgun (WGS) entry which is preliminary data.</text>
</comment>
<reference evidence="5" key="2">
    <citation type="journal article" date="2021" name="PeerJ">
        <title>Extensive microbial diversity within the chicken gut microbiome revealed by metagenomics and culture.</title>
        <authorList>
            <person name="Gilroy R."/>
            <person name="Ravi A."/>
            <person name="Getino M."/>
            <person name="Pursley I."/>
            <person name="Horton D.L."/>
            <person name="Alikhan N.F."/>
            <person name="Baker D."/>
            <person name="Gharbi K."/>
            <person name="Hall N."/>
            <person name="Watson M."/>
            <person name="Adriaenssens E.M."/>
            <person name="Foster-Nyarko E."/>
            <person name="Jarju S."/>
            <person name="Secka A."/>
            <person name="Antonio M."/>
            <person name="Oren A."/>
            <person name="Chaudhuri R.R."/>
            <person name="La Ragione R."/>
            <person name="Hildebrand F."/>
            <person name="Pallen M.J."/>
        </authorList>
    </citation>
    <scope>NUCLEOTIDE SEQUENCE</scope>
    <source>
        <strain evidence="5">CHK180-2868</strain>
    </source>
</reference>
<dbReference type="SMART" id="SM00345">
    <property type="entry name" value="HTH_GNTR"/>
    <property type="match status" value="1"/>
</dbReference>
<dbReference type="AlphaFoldDB" id="A0A9D1A460"/>
<dbReference type="InterPro" id="IPR036390">
    <property type="entry name" value="WH_DNA-bd_sf"/>
</dbReference>
<reference evidence="5" key="1">
    <citation type="submission" date="2020-10" db="EMBL/GenBank/DDBJ databases">
        <authorList>
            <person name="Gilroy R."/>
        </authorList>
    </citation>
    <scope>NUCLEOTIDE SEQUENCE</scope>
    <source>
        <strain evidence="5">CHK180-2868</strain>
    </source>
</reference>
<dbReference type="Proteomes" id="UP000824250">
    <property type="component" value="Unassembled WGS sequence"/>
</dbReference>
<name>A0A9D1A460_9FIRM</name>
<evidence type="ECO:0000313" key="5">
    <source>
        <dbReference type="EMBL" id="HIR05165.1"/>
    </source>
</evidence>
<evidence type="ECO:0000256" key="3">
    <source>
        <dbReference type="ARBA" id="ARBA00023163"/>
    </source>
</evidence>
<dbReference type="Pfam" id="PF07729">
    <property type="entry name" value="FCD"/>
    <property type="match status" value="1"/>
</dbReference>
<dbReference type="GO" id="GO:0003677">
    <property type="term" value="F:DNA binding"/>
    <property type="evidence" value="ECO:0007669"/>
    <property type="project" value="UniProtKB-KW"/>
</dbReference>
<dbReference type="Gene3D" id="1.20.120.530">
    <property type="entry name" value="GntR ligand-binding domain-like"/>
    <property type="match status" value="1"/>
</dbReference>
<dbReference type="SMART" id="SM00895">
    <property type="entry name" value="FCD"/>
    <property type="match status" value="1"/>
</dbReference>
<dbReference type="PANTHER" id="PTHR43537">
    <property type="entry name" value="TRANSCRIPTIONAL REGULATOR, GNTR FAMILY"/>
    <property type="match status" value="1"/>
</dbReference>
<protein>
    <submittedName>
        <fullName evidence="5">FadR family transcriptional regulator</fullName>
    </submittedName>
</protein>
<evidence type="ECO:0000256" key="2">
    <source>
        <dbReference type="ARBA" id="ARBA00023125"/>
    </source>
</evidence>